<sequence>MGHRLIDIRKVIHPPGLGKTRLLKGLEYDSYISYSFSDSRNSSMSSRVSCRYVSATAVTLGSLASKSLVVAEGLGDNSHESYKWVDNQVWKFFTKYWHASFSSLLSLV</sequence>
<reference evidence="1 2" key="1">
    <citation type="submission" date="2024-01" db="EMBL/GenBank/DDBJ databases">
        <title>The genomes of 5 underutilized Papilionoideae crops provide insights into root nodulation and disease resistanc.</title>
        <authorList>
            <person name="Jiang F."/>
        </authorList>
    </citation>
    <scope>NUCLEOTIDE SEQUENCE [LARGE SCALE GENOMIC DNA]</scope>
    <source>
        <strain evidence="1">JINMINGXINNONG_FW02</strain>
        <tissue evidence="1">Leaves</tissue>
    </source>
</reference>
<comment type="caution">
    <text evidence="1">The sequence shown here is derived from an EMBL/GenBank/DDBJ whole genome shotgun (WGS) entry which is preliminary data.</text>
</comment>
<evidence type="ECO:0000313" key="1">
    <source>
        <dbReference type="EMBL" id="KAK7353219.1"/>
    </source>
</evidence>
<proteinExistence type="predicted"/>
<dbReference type="Proteomes" id="UP001374584">
    <property type="component" value="Unassembled WGS sequence"/>
</dbReference>
<protein>
    <submittedName>
        <fullName evidence="1">Uncharacterized protein</fullName>
    </submittedName>
</protein>
<evidence type="ECO:0000313" key="2">
    <source>
        <dbReference type="Proteomes" id="UP001374584"/>
    </source>
</evidence>
<keyword evidence="2" id="KW-1185">Reference proteome</keyword>
<dbReference type="EMBL" id="JAYMYR010000007">
    <property type="protein sequence ID" value="KAK7353219.1"/>
    <property type="molecule type" value="Genomic_DNA"/>
</dbReference>
<name>A0AAN9MEM2_PHACN</name>
<gene>
    <name evidence="1" type="ORF">VNO80_18660</name>
</gene>
<dbReference type="AlphaFoldDB" id="A0AAN9MEM2"/>
<organism evidence="1 2">
    <name type="scientific">Phaseolus coccineus</name>
    <name type="common">Scarlet runner bean</name>
    <name type="synonym">Phaseolus multiflorus</name>
    <dbReference type="NCBI Taxonomy" id="3886"/>
    <lineage>
        <taxon>Eukaryota</taxon>
        <taxon>Viridiplantae</taxon>
        <taxon>Streptophyta</taxon>
        <taxon>Embryophyta</taxon>
        <taxon>Tracheophyta</taxon>
        <taxon>Spermatophyta</taxon>
        <taxon>Magnoliopsida</taxon>
        <taxon>eudicotyledons</taxon>
        <taxon>Gunneridae</taxon>
        <taxon>Pentapetalae</taxon>
        <taxon>rosids</taxon>
        <taxon>fabids</taxon>
        <taxon>Fabales</taxon>
        <taxon>Fabaceae</taxon>
        <taxon>Papilionoideae</taxon>
        <taxon>50 kb inversion clade</taxon>
        <taxon>NPAAA clade</taxon>
        <taxon>indigoferoid/millettioid clade</taxon>
        <taxon>Phaseoleae</taxon>
        <taxon>Phaseolus</taxon>
    </lineage>
</organism>
<accession>A0AAN9MEM2</accession>